<name>A0AAP0EL65_9MAGN</name>
<comment type="caution">
    <text evidence="1">The sequence shown here is derived from an EMBL/GenBank/DDBJ whole genome shotgun (WGS) entry which is preliminary data.</text>
</comment>
<dbReference type="AlphaFoldDB" id="A0AAP0EL65"/>
<dbReference type="Proteomes" id="UP001420932">
    <property type="component" value="Unassembled WGS sequence"/>
</dbReference>
<evidence type="ECO:0000313" key="2">
    <source>
        <dbReference type="Proteomes" id="UP001420932"/>
    </source>
</evidence>
<dbReference type="PANTHER" id="PTHR11439:SF521">
    <property type="entry name" value="RNA-DIRECTED DNA POLYMERASE"/>
    <property type="match status" value="1"/>
</dbReference>
<proteinExistence type="predicted"/>
<sequence length="226" mass="25138">MYAMTCFRPDIALAVGKLNGVTINPSELHWFAIRRVLKYLKKIITYGLCYSGYPSVLEGFSDASWIVKDQNHASTSGWIFTLAGGAISWASKKQTLMAGSTMESEFIALASASKEAEWLRELLHEIQLWPKSVAPNSIHCDNEATLVRAYSQMYNGKSRHIGLRHSCVGELITNGVITIDYVRSKQNLADPLTKGLSRDLVNKTSRGMDLKPMNLKSPIVETRLDA</sequence>
<evidence type="ECO:0008006" key="3">
    <source>
        <dbReference type="Google" id="ProtNLM"/>
    </source>
</evidence>
<evidence type="ECO:0000313" key="1">
    <source>
        <dbReference type="EMBL" id="KAK9092583.1"/>
    </source>
</evidence>
<dbReference type="EMBL" id="JBBNAF010000012">
    <property type="protein sequence ID" value="KAK9092583.1"/>
    <property type="molecule type" value="Genomic_DNA"/>
</dbReference>
<organism evidence="1 2">
    <name type="scientific">Stephania yunnanensis</name>
    <dbReference type="NCBI Taxonomy" id="152371"/>
    <lineage>
        <taxon>Eukaryota</taxon>
        <taxon>Viridiplantae</taxon>
        <taxon>Streptophyta</taxon>
        <taxon>Embryophyta</taxon>
        <taxon>Tracheophyta</taxon>
        <taxon>Spermatophyta</taxon>
        <taxon>Magnoliopsida</taxon>
        <taxon>Ranunculales</taxon>
        <taxon>Menispermaceae</taxon>
        <taxon>Menispermoideae</taxon>
        <taxon>Cissampelideae</taxon>
        <taxon>Stephania</taxon>
    </lineage>
</organism>
<dbReference type="PANTHER" id="PTHR11439">
    <property type="entry name" value="GAG-POL-RELATED RETROTRANSPOSON"/>
    <property type="match status" value="1"/>
</dbReference>
<keyword evidence="2" id="KW-1185">Reference proteome</keyword>
<dbReference type="CDD" id="cd09272">
    <property type="entry name" value="RNase_HI_RT_Ty1"/>
    <property type="match status" value="1"/>
</dbReference>
<accession>A0AAP0EL65</accession>
<reference evidence="1 2" key="1">
    <citation type="submission" date="2024-01" db="EMBL/GenBank/DDBJ databases">
        <title>Genome assemblies of Stephania.</title>
        <authorList>
            <person name="Yang L."/>
        </authorList>
    </citation>
    <scope>NUCLEOTIDE SEQUENCE [LARGE SCALE GENOMIC DNA]</scope>
    <source>
        <strain evidence="1">YNDBR</strain>
        <tissue evidence="1">Leaf</tissue>
    </source>
</reference>
<protein>
    <recommendedName>
        <fullName evidence="3">Zinc finger, CCHC-type</fullName>
    </recommendedName>
</protein>
<gene>
    <name evidence="1" type="ORF">Syun_027494</name>
</gene>